<keyword evidence="4" id="KW-1185">Reference proteome</keyword>
<keyword evidence="1" id="KW-0732">Signal</keyword>
<dbReference type="GO" id="GO:0043190">
    <property type="term" value="C:ATP-binding cassette (ABC) transporter complex"/>
    <property type="evidence" value="ECO:0007669"/>
    <property type="project" value="InterPro"/>
</dbReference>
<dbReference type="EMBL" id="FO681348">
    <property type="protein sequence ID" value="CCV66499.1"/>
    <property type="molecule type" value="Genomic_DNA"/>
</dbReference>
<protein>
    <submittedName>
        <fullName evidence="3">Glycine betaine/L-proline ABC transporter, substrate-binding domain</fullName>
    </submittedName>
</protein>
<dbReference type="PROSITE" id="PS51257">
    <property type="entry name" value="PROKAR_LIPOPROTEIN"/>
    <property type="match status" value="1"/>
</dbReference>
<evidence type="ECO:0000313" key="3">
    <source>
        <dbReference type="EMBL" id="CCV66499.1"/>
    </source>
</evidence>
<dbReference type="InterPro" id="IPR007210">
    <property type="entry name" value="ABC_Gly_betaine_transp_sub-bd"/>
</dbReference>
<dbReference type="RefSeq" id="WP_030005358.1">
    <property type="nucleotide sequence ID" value="NC_022549.1"/>
</dbReference>
<dbReference type="Pfam" id="PF04069">
    <property type="entry name" value="OpuAC"/>
    <property type="match status" value="1"/>
</dbReference>
<sequence length="322" mass="36637">MFKQTNMKKILGVFIALVAVVMLASCGTKQKELTIGEGDWDSNQVHDQIAKYIIENGYDVKVNIVLADTALLLSALKSNNVDVSLELWTDNIPSYDSDLEAGHYEEVSTNFADNKQGLYIPKYLQEQYPDLVSVEDLKRYSHLFDDPNGSGDQVIYGGPEGWAATEFMYKKVELYGLDEFYNFKTIDSNAILSATLKAAYDNELPWVGYNWEPTWIMGIYDMVLLEDSAYSEEDYAVGRGAFPSVDVTVVVRDGFKKEFPELYDFFSNYQTSTEITNKALAYMQENDVEAYDAAIWFLETYEDLWGTWVPEDVKTNVLDSLK</sequence>
<dbReference type="HOGENOM" id="CLU_072510_0_0_14"/>
<feature type="domain" description="ABC-type glycine betaine transport system substrate-binding" evidence="2">
    <location>
        <begin position="31"/>
        <end position="299"/>
    </location>
</feature>
<name>U4KTD5_9MOLU</name>
<dbReference type="KEGG" id="abra:BN85314780"/>
<dbReference type="AlphaFoldDB" id="U4KTD5"/>
<accession>U4KTD5</accession>
<dbReference type="Gene3D" id="3.10.105.10">
    <property type="entry name" value="Dipeptide-binding Protein, Domain 3"/>
    <property type="match status" value="2"/>
</dbReference>
<dbReference type="Gene3D" id="3.40.190.100">
    <property type="entry name" value="Glycine betaine-binding periplasmic protein, domain 2"/>
    <property type="match status" value="1"/>
</dbReference>
<evidence type="ECO:0000259" key="2">
    <source>
        <dbReference type="Pfam" id="PF04069"/>
    </source>
</evidence>
<feature type="chain" id="PRO_5004651055" evidence="1">
    <location>
        <begin position="25"/>
        <end position="322"/>
    </location>
</feature>
<dbReference type="SUPFAM" id="SSF53850">
    <property type="entry name" value="Periplasmic binding protein-like II"/>
    <property type="match status" value="1"/>
</dbReference>
<feature type="signal peptide" evidence="1">
    <location>
        <begin position="1"/>
        <end position="24"/>
    </location>
</feature>
<dbReference type="OrthoDB" id="9801163at2"/>
<proteinExistence type="predicted"/>
<evidence type="ECO:0000256" key="1">
    <source>
        <dbReference type="SAM" id="SignalP"/>
    </source>
</evidence>
<dbReference type="STRING" id="61635.BN85314780"/>
<evidence type="ECO:0000313" key="4">
    <source>
        <dbReference type="Proteomes" id="UP000032737"/>
    </source>
</evidence>
<dbReference type="Proteomes" id="UP000032737">
    <property type="component" value="Chromosome"/>
</dbReference>
<reference evidence="3 4" key="1">
    <citation type="journal article" date="2013" name="J. Mol. Microbiol. Biotechnol.">
        <title>Analysis of the Complete Genomes of Acholeplasma brassicae , A. palmae and A. laidlawii and Their Comparison to the Obligate Parasites from ' Candidatus Phytoplasma'.</title>
        <authorList>
            <person name="Kube M."/>
            <person name="Siewert C."/>
            <person name="Migdoll A.M."/>
            <person name="Duduk B."/>
            <person name="Holz S."/>
            <person name="Rabus R."/>
            <person name="Seemuller E."/>
            <person name="Mitrovic J."/>
            <person name="Muller I."/>
            <person name="Buttner C."/>
            <person name="Reinhardt R."/>
        </authorList>
    </citation>
    <scope>NUCLEOTIDE SEQUENCE [LARGE SCALE GENOMIC DNA]</scope>
    <source>
        <strain evidence="4">0502</strain>
    </source>
</reference>
<dbReference type="CDD" id="cd13641">
    <property type="entry name" value="PBP2_HisX_like"/>
    <property type="match status" value="1"/>
</dbReference>
<organism evidence="3 4">
    <name type="scientific">Acholeplasma brassicae</name>
    <dbReference type="NCBI Taxonomy" id="61635"/>
    <lineage>
        <taxon>Bacteria</taxon>
        <taxon>Bacillati</taxon>
        <taxon>Mycoplasmatota</taxon>
        <taxon>Mollicutes</taxon>
        <taxon>Acholeplasmatales</taxon>
        <taxon>Acholeplasmataceae</taxon>
        <taxon>Acholeplasma</taxon>
    </lineage>
</organism>
<dbReference type="GO" id="GO:0022857">
    <property type="term" value="F:transmembrane transporter activity"/>
    <property type="evidence" value="ECO:0007669"/>
    <property type="project" value="InterPro"/>
</dbReference>
<gene>
    <name evidence="3" type="ORF">BN85314780</name>
</gene>